<evidence type="ECO:0000313" key="2">
    <source>
        <dbReference type="Proteomes" id="UP000612055"/>
    </source>
</evidence>
<comment type="caution">
    <text evidence="1">The sequence shown here is derived from an EMBL/GenBank/DDBJ whole genome shotgun (WGS) entry which is preliminary data.</text>
</comment>
<reference evidence="1" key="1">
    <citation type="journal article" date="2020" name="bioRxiv">
        <title>Comparative genomics of Chlamydomonas.</title>
        <authorList>
            <person name="Craig R.J."/>
            <person name="Hasan A.R."/>
            <person name="Ness R.W."/>
            <person name="Keightley P.D."/>
        </authorList>
    </citation>
    <scope>NUCLEOTIDE SEQUENCE</scope>
    <source>
        <strain evidence="1">CCAP 11/70</strain>
    </source>
</reference>
<dbReference type="Proteomes" id="UP000612055">
    <property type="component" value="Unassembled WGS sequence"/>
</dbReference>
<protein>
    <submittedName>
        <fullName evidence="1">Uncharacterized protein</fullName>
    </submittedName>
</protein>
<dbReference type="EMBL" id="JAEHOE010000046">
    <property type="protein sequence ID" value="KAG2492252.1"/>
    <property type="molecule type" value="Genomic_DNA"/>
</dbReference>
<name>A0A836BXS8_9CHLO</name>
<dbReference type="OrthoDB" id="190541at2759"/>
<dbReference type="AlphaFoldDB" id="A0A836BXS8"/>
<gene>
    <name evidence="1" type="ORF">HYH03_009494</name>
</gene>
<keyword evidence="2" id="KW-1185">Reference proteome</keyword>
<dbReference type="CDD" id="cd20251">
    <property type="entry name" value="Complex1_LYR_SF"/>
    <property type="match status" value="1"/>
</dbReference>
<evidence type="ECO:0000313" key="1">
    <source>
        <dbReference type="EMBL" id="KAG2492252.1"/>
    </source>
</evidence>
<organism evidence="1 2">
    <name type="scientific">Edaphochlamys debaryana</name>
    <dbReference type="NCBI Taxonomy" id="47281"/>
    <lineage>
        <taxon>Eukaryota</taxon>
        <taxon>Viridiplantae</taxon>
        <taxon>Chlorophyta</taxon>
        <taxon>core chlorophytes</taxon>
        <taxon>Chlorophyceae</taxon>
        <taxon>CS clade</taxon>
        <taxon>Chlamydomonadales</taxon>
        <taxon>Chlamydomonadales incertae sedis</taxon>
        <taxon>Edaphochlamys</taxon>
    </lineage>
</organism>
<proteinExistence type="predicted"/>
<dbReference type="PANTHER" id="PTHR47579:SF3">
    <property type="entry name" value="COMPLEX 1 LYR PROTEIN DOMAIN-CONTAINING PROTEIN"/>
    <property type="match status" value="1"/>
</dbReference>
<sequence length="71" mass="8498">MDRVPVKKLYRDCMFFAKFFGKQHGNEKVYMGQVRQQFKANMHEADKDKIKEQKEAAIRLLQDNCRSFRGL</sequence>
<accession>A0A836BXS8</accession>
<dbReference type="PANTHER" id="PTHR47579">
    <property type="entry name" value="COMPLEX 1 LYR PROTEIN"/>
    <property type="match status" value="1"/>
</dbReference>